<evidence type="ECO:0000313" key="3">
    <source>
        <dbReference type="Proteomes" id="UP001149079"/>
    </source>
</evidence>
<evidence type="ECO:0000313" key="2">
    <source>
        <dbReference type="EMBL" id="KAJ5124758.1"/>
    </source>
</evidence>
<proteinExistence type="predicted"/>
<feature type="compositionally biased region" description="Polar residues" evidence="1">
    <location>
        <begin position="81"/>
        <end position="96"/>
    </location>
</feature>
<reference evidence="2" key="2">
    <citation type="journal article" date="2023" name="IMA Fungus">
        <title>Comparative genomic study of the Penicillium genus elucidates a diverse pangenome and 15 lateral gene transfer events.</title>
        <authorList>
            <person name="Petersen C."/>
            <person name="Sorensen T."/>
            <person name="Nielsen M.R."/>
            <person name="Sondergaard T.E."/>
            <person name="Sorensen J.L."/>
            <person name="Fitzpatrick D.A."/>
            <person name="Frisvad J.C."/>
            <person name="Nielsen K.L."/>
        </authorList>
    </citation>
    <scope>NUCLEOTIDE SEQUENCE</scope>
    <source>
        <strain evidence="2">IBT 22155</strain>
    </source>
</reference>
<organism evidence="2 3">
    <name type="scientific">Penicillium bovifimosum</name>
    <dbReference type="NCBI Taxonomy" id="126998"/>
    <lineage>
        <taxon>Eukaryota</taxon>
        <taxon>Fungi</taxon>
        <taxon>Dikarya</taxon>
        <taxon>Ascomycota</taxon>
        <taxon>Pezizomycotina</taxon>
        <taxon>Eurotiomycetes</taxon>
        <taxon>Eurotiomycetidae</taxon>
        <taxon>Eurotiales</taxon>
        <taxon>Aspergillaceae</taxon>
        <taxon>Penicillium</taxon>
    </lineage>
</organism>
<protein>
    <submittedName>
        <fullName evidence="2">Uncharacterized protein</fullName>
    </submittedName>
</protein>
<dbReference type="EMBL" id="JAPQKL010000006">
    <property type="protein sequence ID" value="KAJ5124758.1"/>
    <property type="molecule type" value="Genomic_DNA"/>
</dbReference>
<sequence>MLFLVSARFSYLVQRKLEKLTDELPPRFHEGSDKLCLMSNLVAVLASILHKRRPLLVNGSMQDRLGAGIQRHTQYHHDSSRTATSYVEGSSSNQGAGESVQRRTTRENVIPAHIQHPRWRGILLLMVKDEEAPPKP</sequence>
<evidence type="ECO:0000256" key="1">
    <source>
        <dbReference type="SAM" id="MobiDB-lite"/>
    </source>
</evidence>
<feature type="region of interest" description="Disordered" evidence="1">
    <location>
        <begin position="76"/>
        <end position="104"/>
    </location>
</feature>
<gene>
    <name evidence="2" type="ORF">N7515_008583</name>
</gene>
<dbReference type="AlphaFoldDB" id="A0A9W9GN82"/>
<dbReference type="Proteomes" id="UP001149079">
    <property type="component" value="Unassembled WGS sequence"/>
</dbReference>
<dbReference type="GeneID" id="81408497"/>
<keyword evidence="3" id="KW-1185">Reference proteome</keyword>
<name>A0A9W9GN82_9EURO</name>
<comment type="caution">
    <text evidence="2">The sequence shown here is derived from an EMBL/GenBank/DDBJ whole genome shotgun (WGS) entry which is preliminary data.</text>
</comment>
<accession>A0A9W9GN82</accession>
<reference evidence="2" key="1">
    <citation type="submission" date="2022-11" db="EMBL/GenBank/DDBJ databases">
        <authorList>
            <person name="Petersen C."/>
        </authorList>
    </citation>
    <scope>NUCLEOTIDE SEQUENCE</scope>
    <source>
        <strain evidence="2">IBT 22155</strain>
    </source>
</reference>
<dbReference type="RefSeq" id="XP_056519157.1">
    <property type="nucleotide sequence ID" value="XM_056669327.1"/>
</dbReference>